<gene>
    <name evidence="1" type="ORF">A9K55_008960</name>
</gene>
<dbReference type="InterPro" id="IPR006439">
    <property type="entry name" value="HAD-SF_hydro_IA"/>
</dbReference>
<dbReference type="EMBL" id="CP023324">
    <property type="protein sequence ID" value="ATY63323.1"/>
    <property type="molecule type" value="Genomic_DNA"/>
</dbReference>
<dbReference type="GO" id="GO:0016791">
    <property type="term" value="F:phosphatase activity"/>
    <property type="evidence" value="ECO:0007669"/>
    <property type="project" value="UniProtKB-ARBA"/>
</dbReference>
<dbReference type="NCBIfam" id="TIGR01509">
    <property type="entry name" value="HAD-SF-IA-v3"/>
    <property type="match status" value="1"/>
</dbReference>
<dbReference type="AlphaFoldDB" id="A0A2H4SJM7"/>
<evidence type="ECO:0000313" key="1">
    <source>
        <dbReference type="EMBL" id="ATY63323.1"/>
    </source>
</evidence>
<dbReference type="SFLD" id="SFLDS00003">
    <property type="entry name" value="Haloacid_Dehalogenase"/>
    <property type="match status" value="1"/>
</dbReference>
<dbReference type="VEuPathDB" id="FungiDB:A9K55_008960"/>
<evidence type="ECO:0000313" key="2">
    <source>
        <dbReference type="Proteomes" id="UP000323067"/>
    </source>
</evidence>
<dbReference type="Gene3D" id="3.40.50.1000">
    <property type="entry name" value="HAD superfamily/HAD-like"/>
    <property type="match status" value="1"/>
</dbReference>
<dbReference type="InterPro" id="IPR041492">
    <property type="entry name" value="HAD_2"/>
</dbReference>
<dbReference type="SFLD" id="SFLDG01129">
    <property type="entry name" value="C1.5:_HAD__Beta-PGM__Phosphata"/>
    <property type="match status" value="1"/>
</dbReference>
<dbReference type="OrthoDB" id="40579at2759"/>
<dbReference type="Gene3D" id="1.10.150.240">
    <property type="entry name" value="Putative phosphatase, domain 2"/>
    <property type="match status" value="1"/>
</dbReference>
<sequence length="296" mass="32798">MSDVKVEHVAASQLPAGTHKPNSFPPVRACIFDMDGLLIDSEDKVAETLNEILTRYDRPPLTSRMRCQLMGVPGSSNSDLFHDWAQLPIPREQYAQESHHLMYTKFAQCRPLPGAVALVSKLSGARGRPPHSRVELAVASTSSVASYRRKMTQPETSALMGLFPQERIILGNNPSMPQHKKKPAPDVYVIALEVLNETRPPGTRAIESNECLAFEDSIAGVEAARRAGMRVVWVPHPILLNESDRTQQSKILAARSGMFDLGDEHQLGQVDDGWGECIQSLSGFDYEKYGIFFSDQ</sequence>
<accession>A0A2H4SJM7</accession>
<dbReference type="InterPro" id="IPR036412">
    <property type="entry name" value="HAD-like_sf"/>
</dbReference>
<dbReference type="VEuPathDB" id="FungiDB:CCM_08710"/>
<name>A0A2H4SJM7_CORMI</name>
<dbReference type="InterPro" id="IPR023198">
    <property type="entry name" value="PGP-like_dom2"/>
</dbReference>
<proteinExistence type="predicted"/>
<dbReference type="SUPFAM" id="SSF56784">
    <property type="entry name" value="HAD-like"/>
    <property type="match status" value="1"/>
</dbReference>
<protein>
    <submittedName>
        <fullName evidence="1">Haloacid dehalogenase-like</fullName>
    </submittedName>
</protein>
<dbReference type="InterPro" id="IPR023214">
    <property type="entry name" value="HAD_sf"/>
</dbReference>
<dbReference type="PANTHER" id="PTHR18901">
    <property type="entry name" value="2-DEOXYGLUCOSE-6-PHOSPHATE PHOSPHATASE 2"/>
    <property type="match status" value="1"/>
</dbReference>
<dbReference type="Proteomes" id="UP000323067">
    <property type="component" value="Chromosome vii"/>
</dbReference>
<reference evidence="1 2" key="1">
    <citation type="journal article" date="2017" name="BMC Genomics">
        <title>Chromosome level assembly and secondary metabolite potential of the parasitic fungus Cordyceps militaris.</title>
        <authorList>
            <person name="Kramer G.J."/>
            <person name="Nodwell J.R."/>
        </authorList>
    </citation>
    <scope>NUCLEOTIDE SEQUENCE [LARGE SCALE GENOMIC DNA]</scope>
    <source>
        <strain evidence="1 2">ATCC 34164</strain>
    </source>
</reference>
<organism evidence="1 2">
    <name type="scientific">Cordyceps militaris</name>
    <name type="common">Caterpillar fungus</name>
    <name type="synonym">Clavaria militaris</name>
    <dbReference type="NCBI Taxonomy" id="73501"/>
    <lineage>
        <taxon>Eukaryota</taxon>
        <taxon>Fungi</taxon>
        <taxon>Dikarya</taxon>
        <taxon>Ascomycota</taxon>
        <taxon>Pezizomycotina</taxon>
        <taxon>Sordariomycetes</taxon>
        <taxon>Hypocreomycetidae</taxon>
        <taxon>Hypocreales</taxon>
        <taxon>Cordycipitaceae</taxon>
        <taxon>Cordyceps</taxon>
    </lineage>
</organism>
<dbReference type="PANTHER" id="PTHR18901:SF42">
    <property type="entry name" value="SUPERFAMILY HYDROLASE, PUTATIVE-RELATED"/>
    <property type="match status" value="1"/>
</dbReference>
<dbReference type="Pfam" id="PF13419">
    <property type="entry name" value="HAD_2"/>
    <property type="match status" value="1"/>
</dbReference>